<evidence type="ECO:0000313" key="1">
    <source>
        <dbReference type="EMBL" id="CEK74956.1"/>
    </source>
</evidence>
<sequence>VGTTSVLNFMKVRQIKWFGYIRGLSADSAAQRAMLLRFSGYKATGRPRKGWSSEAMKEPCL</sequence>
<feature type="non-terminal residue" evidence="1">
    <location>
        <position position="1"/>
    </location>
</feature>
<gene>
    <name evidence="1" type="primary">ORF93339</name>
</gene>
<dbReference type="EMBL" id="HACG01028091">
    <property type="protein sequence ID" value="CEK74956.1"/>
    <property type="molecule type" value="Transcribed_RNA"/>
</dbReference>
<protein>
    <submittedName>
        <fullName evidence="1">Uncharacterized protein</fullName>
    </submittedName>
</protein>
<name>A0A0B7A4M0_9EUPU</name>
<organism evidence="1">
    <name type="scientific">Arion vulgaris</name>
    <dbReference type="NCBI Taxonomy" id="1028688"/>
    <lineage>
        <taxon>Eukaryota</taxon>
        <taxon>Metazoa</taxon>
        <taxon>Spiralia</taxon>
        <taxon>Lophotrochozoa</taxon>
        <taxon>Mollusca</taxon>
        <taxon>Gastropoda</taxon>
        <taxon>Heterobranchia</taxon>
        <taxon>Euthyneura</taxon>
        <taxon>Panpulmonata</taxon>
        <taxon>Eupulmonata</taxon>
        <taxon>Stylommatophora</taxon>
        <taxon>Helicina</taxon>
        <taxon>Arionoidea</taxon>
        <taxon>Arionidae</taxon>
        <taxon>Arion</taxon>
    </lineage>
</organism>
<accession>A0A0B7A4M0</accession>
<dbReference type="AlphaFoldDB" id="A0A0B7A4M0"/>
<reference evidence="1" key="1">
    <citation type="submission" date="2014-12" db="EMBL/GenBank/DDBJ databases">
        <title>Insight into the proteome of Arion vulgaris.</title>
        <authorList>
            <person name="Aradska J."/>
            <person name="Bulat T."/>
            <person name="Smidak R."/>
            <person name="Sarate P."/>
            <person name="Gangsoo J."/>
            <person name="Sialana F."/>
            <person name="Bilban M."/>
            <person name="Lubec G."/>
        </authorList>
    </citation>
    <scope>NUCLEOTIDE SEQUENCE</scope>
    <source>
        <tissue evidence="1">Skin</tissue>
    </source>
</reference>
<proteinExistence type="predicted"/>